<dbReference type="Proteomes" id="UP000246050">
    <property type="component" value="Unassembled WGS sequence"/>
</dbReference>
<evidence type="ECO:0000256" key="1">
    <source>
        <dbReference type="SAM" id="MobiDB-lite"/>
    </source>
</evidence>
<dbReference type="AlphaFoldDB" id="A0A317D137"/>
<gene>
    <name evidence="2" type="ORF">DKT69_37160</name>
</gene>
<comment type="caution">
    <text evidence="2">The sequence shown here is derived from an EMBL/GenBank/DDBJ whole genome shotgun (WGS) entry which is preliminary data.</text>
</comment>
<proteinExistence type="predicted"/>
<evidence type="ECO:0000313" key="2">
    <source>
        <dbReference type="EMBL" id="PWR06293.1"/>
    </source>
</evidence>
<feature type="compositionally biased region" description="Basic and acidic residues" evidence="1">
    <location>
        <begin position="66"/>
        <end position="81"/>
    </location>
</feature>
<accession>A0A317D137</accession>
<dbReference type="EMBL" id="QGKS01000527">
    <property type="protein sequence ID" value="PWR06293.1"/>
    <property type="molecule type" value="Genomic_DNA"/>
</dbReference>
<dbReference type="OrthoDB" id="3404507at2"/>
<protein>
    <submittedName>
        <fullName evidence="2">Uncharacterized protein</fullName>
    </submittedName>
</protein>
<feature type="region of interest" description="Disordered" evidence="1">
    <location>
        <begin position="1"/>
        <end position="81"/>
    </location>
</feature>
<reference evidence="2 3" key="1">
    <citation type="submission" date="2018-05" db="EMBL/GenBank/DDBJ databases">
        <title>Micromonosporas from Atacama Desert.</title>
        <authorList>
            <person name="Carro L."/>
            <person name="Golinska P."/>
            <person name="Klenk H.-P."/>
            <person name="Goodfellow M."/>
        </authorList>
    </citation>
    <scope>NUCLEOTIDE SEQUENCE [LARGE SCALE GENOMIC DNA]</scope>
    <source>
        <strain evidence="2 3">4G51</strain>
    </source>
</reference>
<name>A0A317D137_9ACTN</name>
<dbReference type="RefSeq" id="WP_109806023.1">
    <property type="nucleotide sequence ID" value="NZ_QGKS01000527.1"/>
</dbReference>
<evidence type="ECO:0000313" key="3">
    <source>
        <dbReference type="Proteomes" id="UP000246050"/>
    </source>
</evidence>
<sequence length="81" mass="8081">MTDPRYAPLGLAAAGELTEESGEREGGPVVGADDARADAARAGAETDLTDATRDSDGTPVGAADAEADRARAAGQDADPRP</sequence>
<organism evidence="2 3">
    <name type="scientific">Micromonospora sicca</name>
    <dbReference type="NCBI Taxonomy" id="2202420"/>
    <lineage>
        <taxon>Bacteria</taxon>
        <taxon>Bacillati</taxon>
        <taxon>Actinomycetota</taxon>
        <taxon>Actinomycetes</taxon>
        <taxon>Micromonosporales</taxon>
        <taxon>Micromonosporaceae</taxon>
        <taxon>Micromonospora</taxon>
    </lineage>
</organism>